<evidence type="ECO:0000313" key="12">
    <source>
        <dbReference type="Proteomes" id="UP000824166"/>
    </source>
</evidence>
<comment type="caution">
    <text evidence="11">The sequence shown here is derived from an EMBL/GenBank/DDBJ whole genome shotgun (WGS) entry which is preliminary data.</text>
</comment>
<evidence type="ECO:0000256" key="8">
    <source>
        <dbReference type="ARBA" id="ARBA00023136"/>
    </source>
</evidence>
<dbReference type="Pfam" id="PF07690">
    <property type="entry name" value="MFS_1"/>
    <property type="match status" value="1"/>
</dbReference>
<feature type="transmembrane region" description="Helical" evidence="9">
    <location>
        <begin position="96"/>
        <end position="114"/>
    </location>
</feature>
<keyword evidence="4" id="KW-1003">Cell membrane</keyword>
<dbReference type="InterPro" id="IPR020846">
    <property type="entry name" value="MFS_dom"/>
</dbReference>
<feature type="transmembrane region" description="Helical" evidence="9">
    <location>
        <begin position="336"/>
        <end position="352"/>
    </location>
</feature>
<dbReference type="PROSITE" id="PS00216">
    <property type="entry name" value="SUGAR_TRANSPORT_1"/>
    <property type="match status" value="1"/>
</dbReference>
<evidence type="ECO:0000256" key="5">
    <source>
        <dbReference type="ARBA" id="ARBA00022692"/>
    </source>
</evidence>
<feature type="transmembrane region" description="Helical" evidence="9">
    <location>
        <begin position="62"/>
        <end position="84"/>
    </location>
</feature>
<name>A0ABS6I0H2_9MICC</name>
<dbReference type="PANTHER" id="PTHR43528:SF1">
    <property type="entry name" value="ALPHA-KETOGLUTARATE PERMEASE"/>
    <property type="match status" value="1"/>
</dbReference>
<keyword evidence="12" id="KW-1185">Reference proteome</keyword>
<accession>A0ABS6I0H2</accession>
<reference evidence="11 12" key="1">
    <citation type="submission" date="2021-06" db="EMBL/GenBank/DDBJ databases">
        <authorList>
            <person name="Jeong J.W."/>
        </authorList>
    </citation>
    <scope>NUCLEOTIDE SEQUENCE [LARGE SCALE GENOMIC DNA]</scope>
    <source>
        <strain evidence="11 12">MMS21-TAE1-1</strain>
    </source>
</reference>
<evidence type="ECO:0000256" key="6">
    <source>
        <dbReference type="ARBA" id="ARBA00022847"/>
    </source>
</evidence>
<dbReference type="InterPro" id="IPR051084">
    <property type="entry name" value="H+-coupled_symporters"/>
</dbReference>
<dbReference type="InterPro" id="IPR005829">
    <property type="entry name" value="Sugar_transporter_CS"/>
</dbReference>
<keyword evidence="7 9" id="KW-1133">Transmembrane helix</keyword>
<feature type="transmembrane region" description="Helical" evidence="9">
    <location>
        <begin position="196"/>
        <end position="215"/>
    </location>
</feature>
<feature type="domain" description="Major facilitator superfamily (MFS) profile" evidence="10">
    <location>
        <begin position="24"/>
        <end position="427"/>
    </location>
</feature>
<evidence type="ECO:0000256" key="4">
    <source>
        <dbReference type="ARBA" id="ARBA00022475"/>
    </source>
</evidence>
<dbReference type="Proteomes" id="UP000824166">
    <property type="component" value="Unassembled WGS sequence"/>
</dbReference>
<evidence type="ECO:0000256" key="2">
    <source>
        <dbReference type="ARBA" id="ARBA00008240"/>
    </source>
</evidence>
<dbReference type="InterPro" id="IPR011701">
    <property type="entry name" value="MFS"/>
</dbReference>
<organism evidence="11 12">
    <name type="scientific">Paenarthrobacter aromaticivorans</name>
    <dbReference type="NCBI Taxonomy" id="2849150"/>
    <lineage>
        <taxon>Bacteria</taxon>
        <taxon>Bacillati</taxon>
        <taxon>Actinomycetota</taxon>
        <taxon>Actinomycetes</taxon>
        <taxon>Micrococcales</taxon>
        <taxon>Micrococcaceae</taxon>
        <taxon>Paenarthrobacter</taxon>
    </lineage>
</organism>
<gene>
    <name evidence="11" type="ORF">KSW38_00760</name>
</gene>
<evidence type="ECO:0000256" key="1">
    <source>
        <dbReference type="ARBA" id="ARBA00004651"/>
    </source>
</evidence>
<keyword evidence="8 9" id="KW-0472">Membrane</keyword>
<evidence type="ECO:0000256" key="3">
    <source>
        <dbReference type="ARBA" id="ARBA00022448"/>
    </source>
</evidence>
<keyword evidence="3" id="KW-0813">Transport</keyword>
<feature type="transmembrane region" description="Helical" evidence="9">
    <location>
        <begin position="311"/>
        <end position="330"/>
    </location>
</feature>
<dbReference type="PROSITE" id="PS50850">
    <property type="entry name" value="MFS"/>
    <property type="match status" value="1"/>
</dbReference>
<keyword evidence="5 9" id="KW-0812">Transmembrane</keyword>
<evidence type="ECO:0000256" key="9">
    <source>
        <dbReference type="SAM" id="Phobius"/>
    </source>
</evidence>
<feature type="transmembrane region" description="Helical" evidence="9">
    <location>
        <begin position="372"/>
        <end position="396"/>
    </location>
</feature>
<protein>
    <submittedName>
        <fullName evidence="11">MFS transporter</fullName>
    </submittedName>
</protein>
<evidence type="ECO:0000256" key="7">
    <source>
        <dbReference type="ARBA" id="ARBA00022989"/>
    </source>
</evidence>
<feature type="transmembrane region" description="Helical" evidence="9">
    <location>
        <begin position="25"/>
        <end position="50"/>
    </location>
</feature>
<feature type="transmembrane region" description="Helical" evidence="9">
    <location>
        <begin position="120"/>
        <end position="140"/>
    </location>
</feature>
<evidence type="ECO:0000313" key="11">
    <source>
        <dbReference type="EMBL" id="MBU8864827.1"/>
    </source>
</evidence>
<comment type="similarity">
    <text evidence="2">Belongs to the major facilitator superfamily. Metabolite:H+ Symporter (MHS) family (TC 2.A.1.6) family.</text>
</comment>
<dbReference type="EMBL" id="JAHOPC010000001">
    <property type="protein sequence ID" value="MBU8864827.1"/>
    <property type="molecule type" value="Genomic_DNA"/>
</dbReference>
<feature type="transmembrane region" description="Helical" evidence="9">
    <location>
        <begin position="279"/>
        <end position="299"/>
    </location>
</feature>
<feature type="transmembrane region" description="Helical" evidence="9">
    <location>
        <begin position="161"/>
        <end position="184"/>
    </location>
</feature>
<dbReference type="RefSeq" id="WP_216921541.1">
    <property type="nucleotide sequence ID" value="NZ_JAHOPC010000001.1"/>
</dbReference>
<feature type="transmembrane region" description="Helical" evidence="9">
    <location>
        <begin position="402"/>
        <end position="420"/>
    </location>
</feature>
<evidence type="ECO:0000259" key="10">
    <source>
        <dbReference type="PROSITE" id="PS50850"/>
    </source>
</evidence>
<sequence length="433" mass="46343">MTIVEQNSAKPESGPRRQRLKRKSLLATGVGNLLEWFDWTIYTVASVYIAGSLFNSGNPMSALLSTLAVFAVGFLMRPIGGLVFGPLADKLGRRRVLLTTMFLMAGASLGIALIPSYAAIGSWASLLLLLARLIQGFAHGGESTTSYAYTAEIAPAKRRGLWSSTVFIAVGSGSLLATLFMAVLTGLISKSEMMEWGWRVPFAAGAMLAVAALWLRSGMMESEHVAAVPSASAPAPWSKKQVFSAGVKLFLYEAGSTLTYYTWVTSAAIYAIGVRGMDPGQAFVMSVIAQVVYIVFLPVSGWISDHWGRKTTTLISLLGIAATVFPLWGLMTNEPWTLLVAQTAGLLLVAFITGSKPAAISEQIPNRYRTRIFGVSISLGVAICGGTASYLSTWLYSIGSGWVFNIYVIAVAAVSSVVVLKWENNTGIPLEQV</sequence>
<dbReference type="PANTHER" id="PTHR43528">
    <property type="entry name" value="ALPHA-KETOGLUTARATE PERMEASE"/>
    <property type="match status" value="1"/>
</dbReference>
<feature type="transmembrane region" description="Helical" evidence="9">
    <location>
        <begin position="249"/>
        <end position="273"/>
    </location>
</feature>
<dbReference type="PROSITE" id="PS00217">
    <property type="entry name" value="SUGAR_TRANSPORT_2"/>
    <property type="match status" value="1"/>
</dbReference>
<proteinExistence type="inferred from homology"/>
<keyword evidence="6" id="KW-0769">Symport</keyword>
<comment type="subcellular location">
    <subcellularLocation>
        <location evidence="1">Cell membrane</location>
        <topology evidence="1">Multi-pass membrane protein</topology>
    </subcellularLocation>
</comment>